<reference evidence="1" key="1">
    <citation type="submission" date="2013-04" db="EMBL/GenBank/DDBJ databases">
        <authorList>
            <person name="Qu J."/>
            <person name="Murali S.C."/>
            <person name="Bandaranaike D."/>
            <person name="Bellair M."/>
            <person name="Blankenburg K."/>
            <person name="Chao H."/>
            <person name="Dinh H."/>
            <person name="Doddapaneni H."/>
            <person name="Downs B."/>
            <person name="Dugan-Rocha S."/>
            <person name="Elkadiri S."/>
            <person name="Gnanaolivu R.D."/>
            <person name="Hernandez B."/>
            <person name="Javaid M."/>
            <person name="Jayaseelan J.C."/>
            <person name="Lee S."/>
            <person name="Li M."/>
            <person name="Ming W."/>
            <person name="Munidasa M."/>
            <person name="Muniz J."/>
            <person name="Nguyen L."/>
            <person name="Ongeri F."/>
            <person name="Osuji N."/>
            <person name="Pu L.-L."/>
            <person name="Puazo M."/>
            <person name="Qu C."/>
            <person name="Quiroz J."/>
            <person name="Raj R."/>
            <person name="Weissenberger G."/>
            <person name="Xin Y."/>
            <person name="Zou X."/>
            <person name="Han Y."/>
            <person name="Richards S."/>
            <person name="Worley K."/>
            <person name="Muzny D."/>
            <person name="Gibbs R."/>
        </authorList>
    </citation>
    <scope>NUCLEOTIDE SEQUENCE</scope>
    <source>
        <strain evidence="1">Sampled in the wild</strain>
    </source>
</reference>
<proteinExistence type="predicted"/>
<evidence type="ECO:0000313" key="2">
    <source>
        <dbReference type="Proteomes" id="UP000792457"/>
    </source>
</evidence>
<keyword evidence="2" id="KW-1185">Reference proteome</keyword>
<protein>
    <submittedName>
        <fullName evidence="1">Uncharacterized protein</fullName>
    </submittedName>
</protein>
<gene>
    <name evidence="1" type="ORF">J437_LFUL001054</name>
</gene>
<dbReference type="PANTHER" id="PTHR36688:SF1">
    <property type="entry name" value="ENDONUCLEASE_EXONUCLEASE_PHOSPHATASE DOMAIN-CONTAINING PROTEIN"/>
    <property type="match status" value="1"/>
</dbReference>
<dbReference type="AlphaFoldDB" id="A0A8K0K7I8"/>
<dbReference type="EMBL" id="KZ308415">
    <property type="protein sequence ID" value="KAG8229182.1"/>
    <property type="molecule type" value="Genomic_DNA"/>
</dbReference>
<dbReference type="OrthoDB" id="409048at2759"/>
<accession>A0A8K0K7I8</accession>
<reference evidence="1" key="2">
    <citation type="submission" date="2017-10" db="EMBL/GenBank/DDBJ databases">
        <title>Ladona fulva Genome sequencing and assembly.</title>
        <authorList>
            <person name="Murali S."/>
            <person name="Richards S."/>
            <person name="Bandaranaike D."/>
            <person name="Bellair M."/>
            <person name="Blankenburg K."/>
            <person name="Chao H."/>
            <person name="Dinh H."/>
            <person name="Doddapaneni H."/>
            <person name="Dugan-Rocha S."/>
            <person name="Elkadiri S."/>
            <person name="Gnanaolivu R."/>
            <person name="Hernandez B."/>
            <person name="Skinner E."/>
            <person name="Javaid M."/>
            <person name="Lee S."/>
            <person name="Li M."/>
            <person name="Ming W."/>
            <person name="Munidasa M."/>
            <person name="Muniz J."/>
            <person name="Nguyen L."/>
            <person name="Hughes D."/>
            <person name="Osuji N."/>
            <person name="Pu L.-L."/>
            <person name="Puazo M."/>
            <person name="Qu C."/>
            <person name="Quiroz J."/>
            <person name="Raj R."/>
            <person name="Weissenberger G."/>
            <person name="Xin Y."/>
            <person name="Zou X."/>
            <person name="Han Y."/>
            <person name="Worley K."/>
            <person name="Muzny D."/>
            <person name="Gibbs R."/>
        </authorList>
    </citation>
    <scope>NUCLEOTIDE SEQUENCE</scope>
    <source>
        <strain evidence="1">Sampled in the wild</strain>
    </source>
</reference>
<dbReference type="PANTHER" id="PTHR36688">
    <property type="entry name" value="ENDO/EXONUCLEASE/PHOSPHATASE DOMAIN-CONTAINING PROTEIN"/>
    <property type="match status" value="1"/>
</dbReference>
<comment type="caution">
    <text evidence="1">The sequence shown here is derived from an EMBL/GenBank/DDBJ whole genome shotgun (WGS) entry which is preliminary data.</text>
</comment>
<evidence type="ECO:0000313" key="1">
    <source>
        <dbReference type="EMBL" id="KAG8229182.1"/>
    </source>
</evidence>
<name>A0A8K0K7I8_LADFU</name>
<dbReference type="Proteomes" id="UP000792457">
    <property type="component" value="Unassembled WGS sequence"/>
</dbReference>
<organism evidence="1 2">
    <name type="scientific">Ladona fulva</name>
    <name type="common">Scarce chaser dragonfly</name>
    <name type="synonym">Libellula fulva</name>
    <dbReference type="NCBI Taxonomy" id="123851"/>
    <lineage>
        <taxon>Eukaryota</taxon>
        <taxon>Metazoa</taxon>
        <taxon>Ecdysozoa</taxon>
        <taxon>Arthropoda</taxon>
        <taxon>Hexapoda</taxon>
        <taxon>Insecta</taxon>
        <taxon>Pterygota</taxon>
        <taxon>Palaeoptera</taxon>
        <taxon>Odonata</taxon>
        <taxon>Epiprocta</taxon>
        <taxon>Anisoptera</taxon>
        <taxon>Libelluloidea</taxon>
        <taxon>Libellulidae</taxon>
        <taxon>Ladona</taxon>
    </lineage>
</organism>
<sequence>MNHSHFVIFFSEVQKLLYGLSGRSTFEYMTAGFRPDNSCTSQILNLTQHIEDGFELGYITVDYRSLCCLCSDLFIYLSAAYDTVQHRIMINKLYDLTKDYELTKMINHLQPNPTKKRVCAFHLRNKDAWRRLRVDWEGLRPEHYFTPKYLKVTLDRALTYRQHCSNTKLRTAARNNILRKLTSSSWGANPGVIRKSALALSYTTAEYACPVWHNSTHAKQVDVALNETCRLFKIYERRKTIELSWNRFTQYPAESNSRQRTWIPPSESLPPGKKLKWNNWKALSRLRSGVARSKDNLIRWYLSRDASDVFECEITQTTQHLYSCPQCPVPIPWMIST</sequence>
<dbReference type="InterPro" id="IPR052560">
    <property type="entry name" value="RdDP_mobile_element"/>
</dbReference>